<keyword evidence="2" id="KW-1185">Reference proteome</keyword>
<dbReference type="Proteomes" id="UP000800096">
    <property type="component" value="Unassembled WGS sequence"/>
</dbReference>
<organism evidence="1 2">
    <name type="scientific">Ampelomyces quisqualis</name>
    <name type="common">Powdery mildew agent</name>
    <dbReference type="NCBI Taxonomy" id="50730"/>
    <lineage>
        <taxon>Eukaryota</taxon>
        <taxon>Fungi</taxon>
        <taxon>Dikarya</taxon>
        <taxon>Ascomycota</taxon>
        <taxon>Pezizomycotina</taxon>
        <taxon>Dothideomycetes</taxon>
        <taxon>Pleosporomycetidae</taxon>
        <taxon>Pleosporales</taxon>
        <taxon>Pleosporineae</taxon>
        <taxon>Phaeosphaeriaceae</taxon>
        <taxon>Ampelomyces</taxon>
    </lineage>
</organism>
<evidence type="ECO:0000313" key="1">
    <source>
        <dbReference type="EMBL" id="KAF1919460.1"/>
    </source>
</evidence>
<reference evidence="1" key="1">
    <citation type="journal article" date="2020" name="Stud. Mycol.">
        <title>101 Dothideomycetes genomes: a test case for predicting lifestyles and emergence of pathogens.</title>
        <authorList>
            <person name="Haridas S."/>
            <person name="Albert R."/>
            <person name="Binder M."/>
            <person name="Bloem J."/>
            <person name="Labutti K."/>
            <person name="Salamov A."/>
            <person name="Andreopoulos B."/>
            <person name="Baker S."/>
            <person name="Barry K."/>
            <person name="Bills G."/>
            <person name="Bluhm B."/>
            <person name="Cannon C."/>
            <person name="Castanera R."/>
            <person name="Culley D."/>
            <person name="Daum C."/>
            <person name="Ezra D."/>
            <person name="Gonzalez J."/>
            <person name="Henrissat B."/>
            <person name="Kuo A."/>
            <person name="Liang C."/>
            <person name="Lipzen A."/>
            <person name="Lutzoni F."/>
            <person name="Magnuson J."/>
            <person name="Mondo S."/>
            <person name="Nolan M."/>
            <person name="Ohm R."/>
            <person name="Pangilinan J."/>
            <person name="Park H.-J."/>
            <person name="Ramirez L."/>
            <person name="Alfaro M."/>
            <person name="Sun H."/>
            <person name="Tritt A."/>
            <person name="Yoshinaga Y."/>
            <person name="Zwiers L.-H."/>
            <person name="Turgeon B."/>
            <person name="Goodwin S."/>
            <person name="Spatafora J."/>
            <person name="Crous P."/>
            <person name="Grigoriev I."/>
        </authorList>
    </citation>
    <scope>NUCLEOTIDE SEQUENCE</scope>
    <source>
        <strain evidence="1">HMLAC05119</strain>
    </source>
</reference>
<dbReference type="SUPFAM" id="SSF51419">
    <property type="entry name" value="PLP-binding barrel"/>
    <property type="match status" value="1"/>
</dbReference>
<dbReference type="EMBL" id="ML979133">
    <property type="protein sequence ID" value="KAF1919460.1"/>
    <property type="molecule type" value="Genomic_DNA"/>
</dbReference>
<dbReference type="OrthoDB" id="3717802at2759"/>
<accession>A0A6A5QX93</accession>
<evidence type="ECO:0000313" key="2">
    <source>
        <dbReference type="Proteomes" id="UP000800096"/>
    </source>
</evidence>
<name>A0A6A5QX93_AMPQU</name>
<dbReference type="AlphaFoldDB" id="A0A6A5QX93"/>
<protein>
    <submittedName>
        <fullName evidence="1">Uncharacterized protein</fullName>
    </submittedName>
</protein>
<sequence>MQCWANWIARERPNSICSRSSRSACFHGSVMRSLLISVPSIRTPYGFSASAHCYPRHRMSMLRTLSDHSTTLNRRRAAMDHDQLLQSRRLYIAFEYVGRNNCTRQTIATYGNRRFGLRHCPLEERINVGIRIATNEDSSKQYYTSRLGIRYEFKTLFHTTIRHSNKFRLKMLHCFVDSGINDTHLYCSADSIPMD</sequence>
<gene>
    <name evidence="1" type="ORF">BDU57DRAFT_142460</name>
</gene>
<dbReference type="Gene3D" id="3.20.20.10">
    <property type="entry name" value="Alanine racemase"/>
    <property type="match status" value="1"/>
</dbReference>
<dbReference type="InterPro" id="IPR029066">
    <property type="entry name" value="PLP-binding_barrel"/>
</dbReference>
<proteinExistence type="predicted"/>